<proteinExistence type="predicted"/>
<evidence type="ECO:0000313" key="3">
    <source>
        <dbReference type="EMBL" id="MBN8229783.1"/>
    </source>
</evidence>
<accession>A0ABS3DDP1</accession>
<feature type="domain" description="MoxR-vWA-beta-propeller ternary system" evidence="2">
    <location>
        <begin position="11"/>
        <end position="180"/>
    </location>
</feature>
<name>A0ABS3DDP1_9BACT</name>
<feature type="region of interest" description="Disordered" evidence="1">
    <location>
        <begin position="328"/>
        <end position="348"/>
    </location>
</feature>
<dbReference type="Proteomes" id="UP000664052">
    <property type="component" value="Unassembled WGS sequence"/>
</dbReference>
<gene>
    <name evidence="3" type="ORF">JYK02_19920</name>
</gene>
<evidence type="ECO:0000259" key="2">
    <source>
        <dbReference type="Pfam" id="PF19922"/>
    </source>
</evidence>
<comment type="caution">
    <text evidence="3">The sequence shown here is derived from an EMBL/GenBank/DDBJ whole genome shotgun (WGS) entry which is preliminary data.</text>
</comment>
<keyword evidence="4" id="KW-1185">Reference proteome</keyword>
<feature type="compositionally biased region" description="Polar residues" evidence="1">
    <location>
        <begin position="330"/>
        <end position="339"/>
    </location>
</feature>
<evidence type="ECO:0000313" key="4">
    <source>
        <dbReference type="Proteomes" id="UP000664052"/>
    </source>
</evidence>
<protein>
    <recommendedName>
        <fullName evidence="2">MoxR-vWA-beta-propeller ternary system domain-containing protein</fullName>
    </recommendedName>
</protein>
<evidence type="ECO:0000256" key="1">
    <source>
        <dbReference type="SAM" id="MobiDB-lite"/>
    </source>
</evidence>
<dbReference type="EMBL" id="JAFIMU010000007">
    <property type="protein sequence ID" value="MBN8229783.1"/>
    <property type="molecule type" value="Genomic_DNA"/>
</dbReference>
<dbReference type="Pfam" id="PF19922">
    <property type="entry name" value="bpX6"/>
    <property type="match status" value="1"/>
</dbReference>
<reference evidence="3 4" key="1">
    <citation type="submission" date="2021-02" db="EMBL/GenBank/DDBJ databases">
        <title>De Novo genome assembly of isolated myxobacteria.</title>
        <authorList>
            <person name="Stevens D.C."/>
        </authorList>
    </citation>
    <scope>NUCLEOTIDE SEQUENCE [LARGE SCALE GENOMIC DNA]</scope>
    <source>
        <strain evidence="3 4">ATCC 29039</strain>
    </source>
</reference>
<dbReference type="InterPro" id="IPR045547">
    <property type="entry name" value="bpX6"/>
</dbReference>
<dbReference type="RefSeq" id="WP_207053173.1">
    <property type="nucleotide sequence ID" value="NZ_JAFIMU010000007.1"/>
</dbReference>
<organism evidence="3 4">
    <name type="scientific">Corallococcus macrosporus</name>
    <dbReference type="NCBI Taxonomy" id="35"/>
    <lineage>
        <taxon>Bacteria</taxon>
        <taxon>Pseudomonadati</taxon>
        <taxon>Myxococcota</taxon>
        <taxon>Myxococcia</taxon>
        <taxon>Myxococcales</taxon>
        <taxon>Cystobacterineae</taxon>
        <taxon>Myxococcaceae</taxon>
        <taxon>Corallococcus</taxon>
    </lineage>
</organism>
<sequence length="1020" mass="111018">MSRASGAVRPRAHVHRGTVVVAAWWFHPGTLGEAEARRRVLAAWRPGATVWALAGGHLLKLAAPCKSAVEAAPGLPLVMEAGVLSSAPLSAKERERLAPPMGAVVLVHAGTARMYAPGELRQVDPGAWLDVSEWRRVQVKGLGAPPPPMQSALEPLPPPTRESFGAKVPALAPEAERMLARMAGKEVPVVREGFFARLRRAFSPKPGEATLTVHREGLFARLRRAFHAAPASTSQSAVRREGLFARLRQAFSGPSENASSGSMTVRREGFFSRLRQAFRADEDGVPAGRSGWLDRLRSAFSGSGSASAASGPGARPGWFSRLLAGMRGGENSTASQQGSRPAEPEGPGAIEQLKSWMLQNTPLGRLVGQRQGDYLRRLFELFEEGKLDEALRHAIPLGTDLDERAKLALGVPGPREQLRIQPHGQSGAARVFASGPAVLQALRERYRETFRRLEREGRIDEAAFVLAELLAATEEAVSFLERHGRFQLAAELAEGRGLPASLVVRQWFLAKDVQRAVSIARRSGVFADAVLRLEKTHPAEAQALRILWGESLAEAGDWARAVDAVWPVPSARHIARAWVHHGIHAGGESGAKLLARLALGFPDGFGAAREDVQTLLSDDTPARAPERMAFATELLREANAARDPLLVPTVRALLRDEATEALPSRARCIIQLRLLNTPALAALRTDLPTPRHSHRRPWAEENDLPPVRVWMDRNDAGAHAVHDAVVLPGQRVLLALGEAGARLVGPDGRTLANFDVPAFSLVASTQGNRALSLARRGDLWRVSRLDLVARRATRWCDAELDAWAPTYDGERWFTAMRDTVSMVDTLAAEPRSLWRVSQVGGTVLKLAVDAQHLSFLVLHLSPGQDFERLERWSYVLAGGPTLRGRTDIPNLEATPDALALTPDGEVVAGRIALAEGEEPRDWSYLAPIAVRRFHLPSQQGEARVGAVLGQAWTVTRFQKGELHTAILRDLAGHTRASVEFSGTPPQVVRLTEEWCAIHDLFGRVVWLDLTSGEVHRVPVV</sequence>